<dbReference type="Proteomes" id="UP000023758">
    <property type="component" value="Unassembled WGS sequence"/>
</dbReference>
<reference evidence="1" key="1">
    <citation type="submission" date="2014-02" db="EMBL/GenBank/DDBJ databases">
        <title>The Genome Sequence of Trichophyton rubrum (morphotype fischeri) CBS 288.86.</title>
        <authorList>
            <consortium name="The Broad Institute Genomics Platform"/>
            <person name="Cuomo C.A."/>
            <person name="White T.C."/>
            <person name="Graser Y."/>
            <person name="Martinez-Rossi N."/>
            <person name="Heitman J."/>
            <person name="Young S.K."/>
            <person name="Zeng Q."/>
            <person name="Gargeya S."/>
            <person name="Abouelleil A."/>
            <person name="Alvarado L."/>
            <person name="Chapman S.B."/>
            <person name="Gainer-Dewar J."/>
            <person name="Goldberg J."/>
            <person name="Griggs A."/>
            <person name="Gujja S."/>
            <person name="Hansen M."/>
            <person name="Howarth C."/>
            <person name="Imamovic A."/>
            <person name="Larimer J."/>
            <person name="Martinez D."/>
            <person name="Murphy C."/>
            <person name="Pearson M.D."/>
            <person name="Persinoti G."/>
            <person name="Poon T."/>
            <person name="Priest M."/>
            <person name="Roberts A.D."/>
            <person name="Saif S."/>
            <person name="Shea T.D."/>
            <person name="Sykes S.N."/>
            <person name="Wortman J."/>
            <person name="Nusbaum C."/>
            <person name="Birren B."/>
        </authorList>
    </citation>
    <scope>NUCLEOTIDE SEQUENCE [LARGE SCALE GENOMIC DNA]</scope>
    <source>
        <strain evidence="1">CBS 288.86</strain>
    </source>
</reference>
<dbReference type="EMBL" id="KK207816">
    <property type="protein sequence ID" value="EZF53477.1"/>
    <property type="molecule type" value="Genomic_DNA"/>
</dbReference>
<protein>
    <submittedName>
        <fullName evidence="1">Uncharacterized protein</fullName>
    </submittedName>
</protein>
<dbReference type="AlphaFoldDB" id="A0A022W565"/>
<gene>
    <name evidence="1" type="ORF">H103_03571</name>
</gene>
<organism evidence="1">
    <name type="scientific">Trichophyton rubrum CBS 288.86</name>
    <dbReference type="NCBI Taxonomy" id="1215330"/>
    <lineage>
        <taxon>Eukaryota</taxon>
        <taxon>Fungi</taxon>
        <taxon>Dikarya</taxon>
        <taxon>Ascomycota</taxon>
        <taxon>Pezizomycotina</taxon>
        <taxon>Eurotiomycetes</taxon>
        <taxon>Eurotiomycetidae</taxon>
        <taxon>Onygenales</taxon>
        <taxon>Arthrodermataceae</taxon>
        <taxon>Trichophyton</taxon>
    </lineage>
</organism>
<name>A0A022W565_TRIRU</name>
<dbReference type="HOGENOM" id="CLU_2005556_0_0_1"/>
<sequence length="124" mass="13365">MTLVEHRPISSRIGIVRAKRRLDPGYGMATALTCCVAGARSSTFGHITMEFPAPKPADFEILETGDLWDATARPPQPSADEVTKSAVNAAAARRGCWKGYTGERLLDAEKGSGCSSREQEEVAR</sequence>
<evidence type="ECO:0000313" key="1">
    <source>
        <dbReference type="EMBL" id="EZF53477.1"/>
    </source>
</evidence>
<proteinExistence type="predicted"/>
<accession>A0A022W565</accession>